<dbReference type="Proteomes" id="UP000272136">
    <property type="component" value="Chromosome 2"/>
</dbReference>
<evidence type="ECO:0000259" key="1">
    <source>
        <dbReference type="PROSITE" id="PS50943"/>
    </source>
</evidence>
<reference evidence="3 5" key="1">
    <citation type="journal article" date="2015" name="Genome Announc.">
        <title>Draft Genome Sequence of Vibrio owensii Strain SH-14, Which Causes Shrimp Acute Hepatopancreatic Necrosis Disease.</title>
        <authorList>
            <person name="Liu L."/>
            <person name="Xiao J."/>
            <person name="Xia X."/>
            <person name="Pan Y."/>
            <person name="Yan S."/>
            <person name="Wang Y."/>
        </authorList>
    </citation>
    <scope>NUCLEOTIDE SEQUENCE [LARGE SCALE GENOMIC DNA]</scope>
    <source>
        <strain evidence="3 5">SH14</strain>
    </source>
</reference>
<dbReference type="AlphaFoldDB" id="A0AAP9GH62"/>
<dbReference type="CDD" id="cd00093">
    <property type="entry name" value="HTH_XRE"/>
    <property type="match status" value="1"/>
</dbReference>
<reference evidence="3" key="3">
    <citation type="submission" date="2019-11" db="EMBL/GenBank/DDBJ databases">
        <title>Complete genome sequence of Vibrio owensii SH-14 isolated from shrimp with acute hepatopancreatic necrosis diease.</title>
        <authorList>
            <person name="Liang X."/>
            <person name="Wang Y."/>
        </authorList>
    </citation>
    <scope>NUCLEOTIDE SEQUENCE</scope>
    <source>
        <strain evidence="3">SH14</strain>
    </source>
</reference>
<dbReference type="GO" id="GO:0003677">
    <property type="term" value="F:DNA binding"/>
    <property type="evidence" value="ECO:0007669"/>
    <property type="project" value="InterPro"/>
</dbReference>
<evidence type="ECO:0000313" key="2">
    <source>
        <dbReference type="EMBL" id="AYO18053.1"/>
    </source>
</evidence>
<evidence type="ECO:0000313" key="5">
    <source>
        <dbReference type="Proteomes" id="UP000390336"/>
    </source>
</evidence>
<dbReference type="EMBL" id="CP045860">
    <property type="protein sequence ID" value="QGH50151.1"/>
    <property type="molecule type" value="Genomic_DNA"/>
</dbReference>
<dbReference type="SUPFAM" id="SSF47413">
    <property type="entry name" value="lambda repressor-like DNA-binding domains"/>
    <property type="match status" value="1"/>
</dbReference>
<dbReference type="Gene3D" id="1.10.260.40">
    <property type="entry name" value="lambda repressor-like DNA-binding domains"/>
    <property type="match status" value="1"/>
</dbReference>
<dbReference type="EMBL" id="CP033138">
    <property type="protein sequence ID" value="AYO18053.1"/>
    <property type="molecule type" value="Genomic_DNA"/>
</dbReference>
<protein>
    <submittedName>
        <fullName evidence="3">Helix-turn-helix domain-containing protein</fullName>
    </submittedName>
    <submittedName>
        <fullName evidence="2">XRE family transcriptional regulator</fullName>
    </submittedName>
</protein>
<accession>A0AAP9GH62</accession>
<evidence type="ECO:0000313" key="4">
    <source>
        <dbReference type="Proteomes" id="UP000272136"/>
    </source>
</evidence>
<dbReference type="PROSITE" id="PS50943">
    <property type="entry name" value="HTH_CROC1"/>
    <property type="match status" value="1"/>
</dbReference>
<dbReference type="RefSeq" id="WP_039987409.1">
    <property type="nucleotide sequence ID" value="NZ_CAKMTP010000021.1"/>
</dbReference>
<dbReference type="Proteomes" id="UP000390336">
    <property type="component" value="Chromosome 2"/>
</dbReference>
<sequence>MESNFSQHLRKARKRRGWSQRELVDRLRHFPFSLFVGLDVNALSRWESEKVQPTAERMVQILRVLENSVDELKACCFPTKPQLIKRFERYRHGNFGLVPLPEGKGKWRRLNEKGSGRQFLRQLCSLTEYERFLNGKESTEQWSVGGSALASLTYRVEGDAFILMHTESLSYSALLSSIERLIELLYASRARLFLMVAPEKKTVKQVRVFQLEEVGASTGVYSAGADYVLGELLTIRSWSHSNRA</sequence>
<proteinExistence type="predicted"/>
<feature type="domain" description="HTH cro/C1-type" evidence="1">
    <location>
        <begin position="9"/>
        <end position="72"/>
    </location>
</feature>
<dbReference type="InterPro" id="IPR001387">
    <property type="entry name" value="Cro/C1-type_HTH"/>
</dbReference>
<evidence type="ECO:0000313" key="3">
    <source>
        <dbReference type="EMBL" id="QGH50151.1"/>
    </source>
</evidence>
<reference evidence="2 4" key="2">
    <citation type="submission" date="2018-10" db="EMBL/GenBank/DDBJ databases">
        <title>Whole Genome of Vibrio owensii strain 170502, isolated from Acute Hepatopancreatic Necrosis Disease (AHPND) shrimp.</title>
        <authorList>
            <person name="Yan M."/>
            <person name="Wang X."/>
            <person name="Wang Y."/>
        </authorList>
    </citation>
    <scope>NUCLEOTIDE SEQUENCE [LARGE SCALE GENOMIC DNA]</scope>
    <source>
        <strain evidence="2 4">1700302</strain>
    </source>
</reference>
<dbReference type="SMART" id="SM00530">
    <property type="entry name" value="HTH_XRE"/>
    <property type="match status" value="1"/>
</dbReference>
<name>A0AAP9GH62_9VIBR</name>
<organism evidence="3 5">
    <name type="scientific">Vibrio owensii</name>
    <dbReference type="NCBI Taxonomy" id="696485"/>
    <lineage>
        <taxon>Bacteria</taxon>
        <taxon>Pseudomonadati</taxon>
        <taxon>Pseudomonadota</taxon>
        <taxon>Gammaproteobacteria</taxon>
        <taxon>Vibrionales</taxon>
        <taxon>Vibrionaceae</taxon>
        <taxon>Vibrio</taxon>
    </lineage>
</organism>
<keyword evidence="4" id="KW-1185">Reference proteome</keyword>
<gene>
    <name evidence="3" type="ORF">APZ19_24015</name>
    <name evidence="2" type="ORF">D0812_27315</name>
</gene>
<dbReference type="InterPro" id="IPR010982">
    <property type="entry name" value="Lambda_DNA-bd_dom_sf"/>
</dbReference>